<feature type="active site" evidence="5 6">
    <location>
        <position position="213"/>
    </location>
</feature>
<keyword evidence="3 5" id="KW-0378">Hydrolase</keyword>
<dbReference type="CDD" id="cd16432">
    <property type="entry name" value="CheB_Rec"/>
    <property type="match status" value="1"/>
</dbReference>
<dbReference type="SUPFAM" id="SSF52738">
    <property type="entry name" value="Methylesterase CheB, C-terminal domain"/>
    <property type="match status" value="1"/>
</dbReference>
<keyword evidence="2 5" id="KW-0597">Phosphoprotein</keyword>
<dbReference type="EC" id="3.1.1.61" evidence="5"/>
<dbReference type="Proteomes" id="UP001230253">
    <property type="component" value="Unassembled WGS sequence"/>
</dbReference>
<evidence type="ECO:0000313" key="11">
    <source>
        <dbReference type="EMBL" id="MDQ0326264.1"/>
    </source>
</evidence>
<dbReference type="PIRSF" id="PIRSF000876">
    <property type="entry name" value="RR_chemtxs_CheB"/>
    <property type="match status" value="1"/>
</dbReference>
<name>A0ABU0C6W5_9BRAD</name>
<dbReference type="PANTHER" id="PTHR42872:SF3">
    <property type="entry name" value="PROTEIN-GLUTAMATE METHYLESTERASE_PROTEIN-GLUTAMINE GLUTAMINASE 1"/>
    <property type="match status" value="1"/>
</dbReference>
<gene>
    <name evidence="5" type="primary">cheB</name>
    <name evidence="11" type="ORF">J2R99_002133</name>
</gene>
<accession>A0ABU0C6W5</accession>
<dbReference type="InterPro" id="IPR008248">
    <property type="entry name" value="CheB-like"/>
</dbReference>
<dbReference type="EMBL" id="JAUSUK010000002">
    <property type="protein sequence ID" value="MDQ0326264.1"/>
    <property type="molecule type" value="Genomic_DNA"/>
</dbReference>
<proteinExistence type="inferred from homology"/>
<comment type="subcellular location">
    <subcellularLocation>
        <location evidence="5">Cytoplasm</location>
    </subcellularLocation>
</comment>
<evidence type="ECO:0000256" key="1">
    <source>
        <dbReference type="ARBA" id="ARBA00022500"/>
    </source>
</evidence>
<keyword evidence="1 5" id="KW-0145">Chemotaxis</keyword>
<evidence type="ECO:0000256" key="8">
    <source>
        <dbReference type="SAM" id="MobiDB-lite"/>
    </source>
</evidence>
<comment type="domain">
    <text evidence="5">Contains a C-terminal catalytic domain, and an N-terminal region which modulates catalytic activity.</text>
</comment>
<dbReference type="NCBIfam" id="NF001965">
    <property type="entry name" value="PRK00742.1"/>
    <property type="match status" value="1"/>
</dbReference>
<dbReference type="InterPro" id="IPR000673">
    <property type="entry name" value="Sig_transdc_resp-reg_Me-estase"/>
</dbReference>
<feature type="active site" evidence="5 6">
    <location>
        <position position="337"/>
    </location>
</feature>
<dbReference type="SMART" id="SM00448">
    <property type="entry name" value="REC"/>
    <property type="match status" value="1"/>
</dbReference>
<dbReference type="EC" id="3.5.1.44" evidence="5"/>
<dbReference type="HAMAP" id="MF_00099">
    <property type="entry name" value="CheB_chemtxs"/>
    <property type="match status" value="1"/>
</dbReference>
<dbReference type="Gene3D" id="3.40.50.2300">
    <property type="match status" value="1"/>
</dbReference>
<dbReference type="InterPro" id="IPR001789">
    <property type="entry name" value="Sig_transdc_resp-reg_receiver"/>
</dbReference>
<comment type="PTM">
    <text evidence="5">Phosphorylated by CheA. Phosphorylation of the N-terminal regulatory domain activates the methylesterase activity.</text>
</comment>
<dbReference type="CDD" id="cd17541">
    <property type="entry name" value="REC_CheB-like"/>
    <property type="match status" value="1"/>
</dbReference>
<feature type="region of interest" description="Disordered" evidence="8">
    <location>
        <begin position="157"/>
        <end position="181"/>
    </location>
</feature>
<dbReference type="GO" id="GO:0008984">
    <property type="term" value="F:protein-glutamate methylesterase activity"/>
    <property type="evidence" value="ECO:0007669"/>
    <property type="project" value="UniProtKB-EC"/>
</dbReference>
<dbReference type="Pfam" id="PF00072">
    <property type="entry name" value="Response_reg"/>
    <property type="match status" value="1"/>
</dbReference>
<comment type="catalytic activity">
    <reaction evidence="5">
        <text>L-glutaminyl-[protein] + H2O = L-glutamyl-[protein] + NH4(+)</text>
        <dbReference type="Rhea" id="RHEA:16441"/>
        <dbReference type="Rhea" id="RHEA-COMP:10207"/>
        <dbReference type="Rhea" id="RHEA-COMP:10208"/>
        <dbReference type="ChEBI" id="CHEBI:15377"/>
        <dbReference type="ChEBI" id="CHEBI:28938"/>
        <dbReference type="ChEBI" id="CHEBI:29973"/>
        <dbReference type="ChEBI" id="CHEBI:30011"/>
        <dbReference type="EC" id="3.5.1.44"/>
    </reaction>
</comment>
<evidence type="ECO:0000259" key="9">
    <source>
        <dbReference type="PROSITE" id="PS50110"/>
    </source>
</evidence>
<dbReference type="PROSITE" id="PS50110">
    <property type="entry name" value="RESPONSE_REGULATORY"/>
    <property type="match status" value="1"/>
</dbReference>
<evidence type="ECO:0000256" key="2">
    <source>
        <dbReference type="ARBA" id="ARBA00022553"/>
    </source>
</evidence>
<comment type="similarity">
    <text evidence="5">Belongs to the CheB family.</text>
</comment>
<dbReference type="Gene3D" id="3.40.50.180">
    <property type="entry name" value="Methylesterase CheB, C-terminal domain"/>
    <property type="match status" value="1"/>
</dbReference>
<dbReference type="Pfam" id="PF01339">
    <property type="entry name" value="CheB_methylest"/>
    <property type="match status" value="1"/>
</dbReference>
<comment type="caution">
    <text evidence="11">The sequence shown here is derived from an EMBL/GenBank/DDBJ whole genome shotgun (WGS) entry which is preliminary data.</text>
</comment>
<keyword evidence="12" id="KW-1185">Reference proteome</keyword>
<sequence length="397" mass="40974">MNAIAAPPPGARPAAVRPKSDEPIRVMVVDDSAFIRGILARWISEEPDLTLIASHPNGRRAVDDVIRSQPDVAILDIEMPEMDGLQALPLILEKRPGTAVIMASTLTRRGAEVSIRALTLGAADYVPKPDSTNGLLAAADFRHDLISKVRSLGAGVRRGKSFRTPAPATARQSPGTSAPTTARAAAIPAAAKPKVRLRPASMSAVRALAIGSSTGGPQALTRFFTDAGSALTTIPVFVTQHMPPTFTTILAEHIAKASGRPAAEGIDGEPVRPGHIYVAPGGKHMLVAKSNGTTVIKLSDAPPVNFCKPAVDPMFQSIADIYGSATLALVLTGMGSDGAKGATIIADGGGAVIAQDEASSVVWGMPGATAEVGACSEILPITEIGPRVVRRISGGRS</sequence>
<protein>
    <recommendedName>
        <fullName evidence="5">Protein-glutamate methylesterase/protein-glutamine glutaminase</fullName>
        <ecNumber evidence="5">3.1.1.61</ecNumber>
        <ecNumber evidence="5">3.5.1.44</ecNumber>
    </recommendedName>
</protein>
<evidence type="ECO:0000256" key="3">
    <source>
        <dbReference type="ARBA" id="ARBA00022801"/>
    </source>
</evidence>
<reference evidence="11 12" key="1">
    <citation type="submission" date="2023-07" db="EMBL/GenBank/DDBJ databases">
        <title>Genomic Encyclopedia of Type Strains, Phase IV (KMG-IV): sequencing the most valuable type-strain genomes for metagenomic binning, comparative biology and taxonomic classification.</title>
        <authorList>
            <person name="Goeker M."/>
        </authorList>
    </citation>
    <scope>NUCLEOTIDE SEQUENCE [LARGE SCALE GENOMIC DNA]</scope>
    <source>
        <strain evidence="11 12">DSM 11549</strain>
    </source>
</reference>
<dbReference type="PROSITE" id="PS50122">
    <property type="entry name" value="CHEB"/>
    <property type="match status" value="1"/>
</dbReference>
<feature type="modified residue" description="4-aspartylphosphate" evidence="5 7">
    <location>
        <position position="76"/>
    </location>
</feature>
<dbReference type="InterPro" id="IPR011006">
    <property type="entry name" value="CheY-like_superfamily"/>
</dbReference>
<evidence type="ECO:0000256" key="6">
    <source>
        <dbReference type="PROSITE-ProRule" id="PRU00050"/>
    </source>
</evidence>
<organism evidence="11 12">
    <name type="scientific">Rhodopseudomonas julia</name>
    <dbReference type="NCBI Taxonomy" id="200617"/>
    <lineage>
        <taxon>Bacteria</taxon>
        <taxon>Pseudomonadati</taxon>
        <taxon>Pseudomonadota</taxon>
        <taxon>Alphaproteobacteria</taxon>
        <taxon>Hyphomicrobiales</taxon>
        <taxon>Nitrobacteraceae</taxon>
        <taxon>Rhodopseudomonas</taxon>
    </lineage>
</organism>
<evidence type="ECO:0000256" key="7">
    <source>
        <dbReference type="PROSITE-ProRule" id="PRU00169"/>
    </source>
</evidence>
<dbReference type="InterPro" id="IPR035909">
    <property type="entry name" value="CheB_C"/>
</dbReference>
<comment type="catalytic activity">
    <reaction evidence="4 5">
        <text>[protein]-L-glutamate 5-O-methyl ester + H2O = L-glutamyl-[protein] + methanol + H(+)</text>
        <dbReference type="Rhea" id="RHEA:23236"/>
        <dbReference type="Rhea" id="RHEA-COMP:10208"/>
        <dbReference type="Rhea" id="RHEA-COMP:10311"/>
        <dbReference type="ChEBI" id="CHEBI:15377"/>
        <dbReference type="ChEBI" id="CHEBI:15378"/>
        <dbReference type="ChEBI" id="CHEBI:17790"/>
        <dbReference type="ChEBI" id="CHEBI:29973"/>
        <dbReference type="ChEBI" id="CHEBI:82795"/>
        <dbReference type="EC" id="3.1.1.61"/>
    </reaction>
</comment>
<dbReference type="PANTHER" id="PTHR42872">
    <property type="entry name" value="PROTEIN-GLUTAMATE METHYLESTERASE/PROTEIN-GLUTAMINE GLUTAMINASE"/>
    <property type="match status" value="1"/>
</dbReference>
<evidence type="ECO:0000256" key="5">
    <source>
        <dbReference type="HAMAP-Rule" id="MF_00099"/>
    </source>
</evidence>
<feature type="domain" description="Response regulatory" evidence="9">
    <location>
        <begin position="25"/>
        <end position="143"/>
    </location>
</feature>
<feature type="domain" description="CheB-type methylesterase" evidence="10">
    <location>
        <begin position="201"/>
        <end position="395"/>
    </location>
</feature>
<evidence type="ECO:0000259" key="10">
    <source>
        <dbReference type="PROSITE" id="PS50122"/>
    </source>
</evidence>
<keyword evidence="5" id="KW-0963">Cytoplasm</keyword>
<dbReference type="SUPFAM" id="SSF52172">
    <property type="entry name" value="CheY-like"/>
    <property type="match status" value="1"/>
</dbReference>
<feature type="active site" evidence="5 6">
    <location>
        <position position="241"/>
    </location>
</feature>
<evidence type="ECO:0000313" key="12">
    <source>
        <dbReference type="Proteomes" id="UP001230253"/>
    </source>
</evidence>
<evidence type="ECO:0000256" key="4">
    <source>
        <dbReference type="ARBA" id="ARBA00048267"/>
    </source>
</evidence>
<comment type="function">
    <text evidence="5">Involved in chemotaxis. Part of a chemotaxis signal transduction system that modulates chemotaxis in response to various stimuli. Catalyzes the demethylation of specific methylglutamate residues introduced into the chemoreceptors (methyl-accepting chemotaxis proteins or MCP) by CheR. Also mediates the irreversible deamidation of specific glutamine residues to glutamic acid.</text>
</comment>